<protein>
    <submittedName>
        <fullName evidence="2">Uncharacterized protein</fullName>
    </submittedName>
</protein>
<evidence type="ECO:0000256" key="1">
    <source>
        <dbReference type="SAM" id="MobiDB-lite"/>
    </source>
</evidence>
<evidence type="ECO:0000313" key="2">
    <source>
        <dbReference type="EMBL" id="KAG7172860.1"/>
    </source>
</evidence>
<reference evidence="2" key="1">
    <citation type="journal article" date="2021" name="Sci. Adv.">
        <title>The American lobster genome reveals insights on longevity, neural, and immune adaptations.</title>
        <authorList>
            <person name="Polinski J.M."/>
            <person name="Zimin A.V."/>
            <person name="Clark K.F."/>
            <person name="Kohn A.B."/>
            <person name="Sadowski N."/>
            <person name="Timp W."/>
            <person name="Ptitsyn A."/>
            <person name="Khanna P."/>
            <person name="Romanova D.Y."/>
            <person name="Williams P."/>
            <person name="Greenwood S.J."/>
            <person name="Moroz L.L."/>
            <person name="Walt D.R."/>
            <person name="Bodnar A.G."/>
        </authorList>
    </citation>
    <scope>NUCLEOTIDE SEQUENCE</scope>
    <source>
        <strain evidence="2">GMGI-L3</strain>
    </source>
</reference>
<evidence type="ECO:0000313" key="3">
    <source>
        <dbReference type="Proteomes" id="UP000747542"/>
    </source>
</evidence>
<dbReference type="Proteomes" id="UP000747542">
    <property type="component" value="Unassembled WGS sequence"/>
</dbReference>
<accession>A0A8J5T6Y5</accession>
<sequence length="72" mass="8242">MVVALGNSRPGSDDDDVGELVEELRKELSTEELLELHKEENETLKPSLILRVIREDEDKEESRDYSSQRSLA</sequence>
<dbReference type="EMBL" id="JAHLQT010010225">
    <property type="protein sequence ID" value="KAG7172860.1"/>
    <property type="molecule type" value="Genomic_DNA"/>
</dbReference>
<proteinExistence type="predicted"/>
<comment type="caution">
    <text evidence="2">The sequence shown here is derived from an EMBL/GenBank/DDBJ whole genome shotgun (WGS) entry which is preliminary data.</text>
</comment>
<feature type="region of interest" description="Disordered" evidence="1">
    <location>
        <begin position="53"/>
        <end position="72"/>
    </location>
</feature>
<feature type="compositionally biased region" description="Basic and acidic residues" evidence="1">
    <location>
        <begin position="53"/>
        <end position="66"/>
    </location>
</feature>
<name>A0A8J5T6Y5_HOMAM</name>
<gene>
    <name evidence="2" type="ORF">Hamer_G024569</name>
</gene>
<keyword evidence="3" id="KW-1185">Reference proteome</keyword>
<dbReference type="AlphaFoldDB" id="A0A8J5T6Y5"/>
<organism evidence="2 3">
    <name type="scientific">Homarus americanus</name>
    <name type="common">American lobster</name>
    <dbReference type="NCBI Taxonomy" id="6706"/>
    <lineage>
        <taxon>Eukaryota</taxon>
        <taxon>Metazoa</taxon>
        <taxon>Ecdysozoa</taxon>
        <taxon>Arthropoda</taxon>
        <taxon>Crustacea</taxon>
        <taxon>Multicrustacea</taxon>
        <taxon>Malacostraca</taxon>
        <taxon>Eumalacostraca</taxon>
        <taxon>Eucarida</taxon>
        <taxon>Decapoda</taxon>
        <taxon>Pleocyemata</taxon>
        <taxon>Astacidea</taxon>
        <taxon>Nephropoidea</taxon>
        <taxon>Nephropidae</taxon>
        <taxon>Homarus</taxon>
    </lineage>
</organism>